<keyword evidence="3" id="KW-1185">Reference proteome</keyword>
<proteinExistence type="predicted"/>
<dbReference type="Proteomes" id="UP000499080">
    <property type="component" value="Unassembled WGS sequence"/>
</dbReference>
<dbReference type="OrthoDB" id="8044640at2759"/>
<gene>
    <name evidence="2" type="ORF">AVEN_19393_1</name>
</gene>
<accession>A0A4Y2TVP5</accession>
<feature type="region of interest" description="Disordered" evidence="1">
    <location>
        <begin position="129"/>
        <end position="202"/>
    </location>
</feature>
<dbReference type="AlphaFoldDB" id="A0A4Y2TVP5"/>
<sequence>MSIFTTTFYSEDAYCPDPGFILDGSRANADGSNPLPSSMYLQGQSVVYSCHEGNELENASSNSLPNCVRKLVNVYQVWRDLQKNAKKLKGVFKQRQELESNLDNLFDIAHADALQLMKIEHDRMFLERQREPGRPGHLSGVDKKLTDKEERERLRAVREENRRIKYVSAPTSSATYEPLQEDSSSNSSENMDSEDFPTLIES</sequence>
<evidence type="ECO:0000313" key="2">
    <source>
        <dbReference type="EMBL" id="GBO04693.1"/>
    </source>
</evidence>
<dbReference type="EMBL" id="BGPR01031547">
    <property type="protein sequence ID" value="GBO04693.1"/>
    <property type="molecule type" value="Genomic_DNA"/>
</dbReference>
<feature type="compositionally biased region" description="Basic and acidic residues" evidence="1">
    <location>
        <begin position="129"/>
        <end position="163"/>
    </location>
</feature>
<name>A0A4Y2TVP5_ARAVE</name>
<feature type="compositionally biased region" description="Low complexity" evidence="1">
    <location>
        <begin position="181"/>
        <end position="190"/>
    </location>
</feature>
<evidence type="ECO:0000313" key="3">
    <source>
        <dbReference type="Proteomes" id="UP000499080"/>
    </source>
</evidence>
<comment type="caution">
    <text evidence="2">The sequence shown here is derived from an EMBL/GenBank/DDBJ whole genome shotgun (WGS) entry which is preliminary data.</text>
</comment>
<organism evidence="2 3">
    <name type="scientific">Araneus ventricosus</name>
    <name type="common">Orbweaver spider</name>
    <name type="synonym">Epeira ventricosa</name>
    <dbReference type="NCBI Taxonomy" id="182803"/>
    <lineage>
        <taxon>Eukaryota</taxon>
        <taxon>Metazoa</taxon>
        <taxon>Ecdysozoa</taxon>
        <taxon>Arthropoda</taxon>
        <taxon>Chelicerata</taxon>
        <taxon>Arachnida</taxon>
        <taxon>Araneae</taxon>
        <taxon>Araneomorphae</taxon>
        <taxon>Entelegynae</taxon>
        <taxon>Araneoidea</taxon>
        <taxon>Araneidae</taxon>
        <taxon>Araneus</taxon>
    </lineage>
</organism>
<protein>
    <submittedName>
        <fullName evidence="2">Uncharacterized protein</fullName>
    </submittedName>
</protein>
<evidence type="ECO:0000256" key="1">
    <source>
        <dbReference type="SAM" id="MobiDB-lite"/>
    </source>
</evidence>
<reference evidence="2 3" key="1">
    <citation type="journal article" date="2019" name="Sci. Rep.">
        <title>Orb-weaving spider Araneus ventricosus genome elucidates the spidroin gene catalogue.</title>
        <authorList>
            <person name="Kono N."/>
            <person name="Nakamura H."/>
            <person name="Ohtoshi R."/>
            <person name="Moran D.A.P."/>
            <person name="Shinohara A."/>
            <person name="Yoshida Y."/>
            <person name="Fujiwara M."/>
            <person name="Mori M."/>
            <person name="Tomita M."/>
            <person name="Arakawa K."/>
        </authorList>
    </citation>
    <scope>NUCLEOTIDE SEQUENCE [LARGE SCALE GENOMIC DNA]</scope>
</reference>